<comment type="caution">
    <text evidence="7">The sequence shown here is derived from an EMBL/GenBank/DDBJ whole genome shotgun (WGS) entry which is preliminary data.</text>
</comment>
<gene>
    <name evidence="7" type="ORF">RB624_17470</name>
</gene>
<reference evidence="7 8" key="1">
    <citation type="submission" date="2023-08" db="EMBL/GenBank/DDBJ databases">
        <title>Draft genome sequence of Janthinobacterium lividum.</title>
        <authorList>
            <person name="Chun B.H."/>
            <person name="Lee Y."/>
        </authorList>
    </citation>
    <scope>NUCLEOTIDE SEQUENCE [LARGE SCALE GENOMIC DNA]</scope>
    <source>
        <strain evidence="7 8">AMJK</strain>
    </source>
</reference>
<evidence type="ECO:0000313" key="7">
    <source>
        <dbReference type="EMBL" id="MDQ4627683.1"/>
    </source>
</evidence>
<comment type="subcellular location">
    <subcellularLocation>
        <location evidence="1">Membrane</location>
        <topology evidence="1">Multi-pass membrane protein</topology>
    </subcellularLocation>
</comment>
<feature type="domain" description="O-antigen ligase-related" evidence="6">
    <location>
        <begin position="252"/>
        <end position="409"/>
    </location>
</feature>
<evidence type="ECO:0000256" key="4">
    <source>
        <dbReference type="ARBA" id="ARBA00023136"/>
    </source>
</evidence>
<evidence type="ECO:0000259" key="6">
    <source>
        <dbReference type="Pfam" id="PF04932"/>
    </source>
</evidence>
<feature type="transmembrane region" description="Helical" evidence="5">
    <location>
        <begin position="397"/>
        <end position="419"/>
    </location>
</feature>
<feature type="transmembrane region" description="Helical" evidence="5">
    <location>
        <begin position="124"/>
        <end position="143"/>
    </location>
</feature>
<organism evidence="7 8">
    <name type="scientific">Janthinobacterium lividum</name>
    <dbReference type="NCBI Taxonomy" id="29581"/>
    <lineage>
        <taxon>Bacteria</taxon>
        <taxon>Pseudomonadati</taxon>
        <taxon>Pseudomonadota</taxon>
        <taxon>Betaproteobacteria</taxon>
        <taxon>Burkholderiales</taxon>
        <taxon>Oxalobacteraceae</taxon>
        <taxon>Janthinobacterium</taxon>
    </lineage>
</organism>
<keyword evidence="2 5" id="KW-0812">Transmembrane</keyword>
<dbReference type="Pfam" id="PF04932">
    <property type="entry name" value="Wzy_C"/>
    <property type="match status" value="1"/>
</dbReference>
<feature type="transmembrane region" description="Helical" evidence="5">
    <location>
        <begin position="79"/>
        <end position="103"/>
    </location>
</feature>
<dbReference type="GO" id="GO:0016874">
    <property type="term" value="F:ligase activity"/>
    <property type="evidence" value="ECO:0007669"/>
    <property type="project" value="UniProtKB-KW"/>
</dbReference>
<sequence>MEELIIYFLLPLGALLFALLAIGGAVFVAGIAARWRGWAFATVLLLTVAASISSIVLSFRKLTLSEQGLMNMSDGDGASGLLSKLILMAVIGSSFALCLAWLFDFNKKLRQHSRFTRRDMCAPNDIVIAFMVFYVAFSIVPIFMGQRYYFHVSLIYPFFVYLAMFLYLQVSDIDPVRVSKYCLGALVFGSLVAAIVTPSAAFQPGYNGLIPGFNLRLWGVTAHANALGAVACAFFLMEMAEPEKKRWLHFGILFAAGLTMIMSQSKTSILTAFMGGMMITCMQIWNYLRTQTRGYNRNSSAFLAVLLMGFCFVIVMVGIWIMFSDVNLLTMIESKLDSRAVGDLSTGTGRLWIWSAAIKGGMENPLFGQGASFWNLENRLRLGLSGAVSAHNLYLQVFSRSGLIGLASLLAFLFFLVRYAMRASKATNGASLVMLAVLLVRSMTEVPIAPNGILGAEFFGTMAYIFYIIDRGARPLSKRNVIEKKQPAYFANGRFRGPA</sequence>
<dbReference type="PANTHER" id="PTHR37422">
    <property type="entry name" value="TEICHURONIC ACID BIOSYNTHESIS PROTEIN TUAE"/>
    <property type="match status" value="1"/>
</dbReference>
<dbReference type="InterPro" id="IPR051533">
    <property type="entry name" value="WaaL-like"/>
</dbReference>
<accession>A0ABU0XVV3</accession>
<feature type="transmembrane region" description="Helical" evidence="5">
    <location>
        <begin position="269"/>
        <end position="288"/>
    </location>
</feature>
<feature type="transmembrane region" description="Helical" evidence="5">
    <location>
        <begin position="38"/>
        <end position="59"/>
    </location>
</feature>
<feature type="transmembrane region" description="Helical" evidence="5">
    <location>
        <begin position="149"/>
        <end position="169"/>
    </location>
</feature>
<proteinExistence type="predicted"/>
<feature type="transmembrane region" description="Helical" evidence="5">
    <location>
        <begin position="247"/>
        <end position="263"/>
    </location>
</feature>
<dbReference type="EMBL" id="JAVFKP010000004">
    <property type="protein sequence ID" value="MDQ4627683.1"/>
    <property type="molecule type" value="Genomic_DNA"/>
</dbReference>
<keyword evidence="7" id="KW-0436">Ligase</keyword>
<dbReference type="InterPro" id="IPR007016">
    <property type="entry name" value="O-antigen_ligase-rel_domated"/>
</dbReference>
<evidence type="ECO:0000256" key="1">
    <source>
        <dbReference type="ARBA" id="ARBA00004141"/>
    </source>
</evidence>
<feature type="transmembrane region" description="Helical" evidence="5">
    <location>
        <begin position="300"/>
        <end position="323"/>
    </location>
</feature>
<feature type="transmembrane region" description="Helical" evidence="5">
    <location>
        <begin position="181"/>
        <end position="203"/>
    </location>
</feature>
<feature type="transmembrane region" description="Helical" evidence="5">
    <location>
        <begin position="426"/>
        <end position="443"/>
    </location>
</feature>
<evidence type="ECO:0000313" key="8">
    <source>
        <dbReference type="Proteomes" id="UP001237592"/>
    </source>
</evidence>
<keyword evidence="3 5" id="KW-1133">Transmembrane helix</keyword>
<dbReference type="PANTHER" id="PTHR37422:SF13">
    <property type="entry name" value="LIPOPOLYSACCHARIDE BIOSYNTHESIS PROTEIN PA4999-RELATED"/>
    <property type="match status" value="1"/>
</dbReference>
<evidence type="ECO:0000256" key="3">
    <source>
        <dbReference type="ARBA" id="ARBA00022989"/>
    </source>
</evidence>
<feature type="transmembrane region" description="Helical" evidence="5">
    <location>
        <begin position="449"/>
        <end position="469"/>
    </location>
</feature>
<keyword evidence="4 5" id="KW-0472">Membrane</keyword>
<feature type="transmembrane region" description="Helical" evidence="5">
    <location>
        <begin position="6"/>
        <end position="31"/>
    </location>
</feature>
<name>A0ABU0XVV3_9BURK</name>
<dbReference type="RefSeq" id="WP_070253541.1">
    <property type="nucleotide sequence ID" value="NZ_CBCRWJ010000002.1"/>
</dbReference>
<keyword evidence="8" id="KW-1185">Reference proteome</keyword>
<dbReference type="Proteomes" id="UP001237592">
    <property type="component" value="Unassembled WGS sequence"/>
</dbReference>
<evidence type="ECO:0000256" key="5">
    <source>
        <dbReference type="SAM" id="Phobius"/>
    </source>
</evidence>
<protein>
    <submittedName>
        <fullName evidence="7">O-antigen ligase family protein</fullName>
    </submittedName>
</protein>
<evidence type="ECO:0000256" key="2">
    <source>
        <dbReference type="ARBA" id="ARBA00022692"/>
    </source>
</evidence>
<feature type="transmembrane region" description="Helical" evidence="5">
    <location>
        <begin position="215"/>
        <end position="235"/>
    </location>
</feature>